<name>A0A1H5MY48_PSEDM</name>
<proteinExistence type="predicted"/>
<dbReference type="AlphaFoldDB" id="A0A1H5MY48"/>
<evidence type="ECO:0000313" key="2">
    <source>
        <dbReference type="Proteomes" id="UP000183613"/>
    </source>
</evidence>
<sequence length="320" mass="36673">MTNKEPKSLYKYLGFSDRMVEQLYHGKVYFADPGTFNDPLDCRPVVVAGTQTIDGLQLLLKLMVLRRVEKETSASLKRLRLRGEKLDVHRAKLGNSEVNEVIRGIEYYITDPEVRDPAAYFKQALLNLIQDEVKKTHATGVLCLSEKVDSPLMWSHYGQQHRGVCIEYDVTKLEFSSIRRVVYGGDRQISADCLLRWIEGGDLISQHEVERASLLTKSSEWRYEKEWRLLGPIGLDRSPAPVKSVTFGMNCPRAITESIMSMFGGETSAVRFWQIMEPSSNFKLRRQRIHFDDSMKPIQHDYSEMLDDLDALLGEASLHI</sequence>
<reference evidence="1" key="1">
    <citation type="submission" date="2016-10" db="EMBL/GenBank/DDBJ databases">
        <authorList>
            <person name="Varghese N."/>
            <person name="Submissions S."/>
        </authorList>
    </citation>
    <scope>NUCLEOTIDE SEQUENCE [LARGE SCALE GENOMIC DNA]</scope>
    <source>
        <strain evidence="1">LMG 25555</strain>
    </source>
</reference>
<keyword evidence="2" id="KW-1185">Reference proteome</keyword>
<dbReference type="Proteomes" id="UP000183613">
    <property type="component" value="Unassembled WGS sequence"/>
</dbReference>
<dbReference type="InterPro" id="IPR021352">
    <property type="entry name" value="DUF2971"/>
</dbReference>
<evidence type="ECO:0000313" key="1">
    <source>
        <dbReference type="EMBL" id="SEE93647.1"/>
    </source>
</evidence>
<comment type="caution">
    <text evidence="1">The sequence shown here is derived from an EMBL/GenBank/DDBJ whole genome shotgun (WGS) entry which is preliminary data.</text>
</comment>
<dbReference type="EMBL" id="FNUD01000002">
    <property type="protein sequence ID" value="SEE93647.1"/>
    <property type="molecule type" value="Genomic_DNA"/>
</dbReference>
<organism evidence="1 2">
    <name type="scientific">Pseudomonas deceptionensis</name>
    <dbReference type="NCBI Taxonomy" id="882211"/>
    <lineage>
        <taxon>Bacteria</taxon>
        <taxon>Pseudomonadati</taxon>
        <taxon>Pseudomonadota</taxon>
        <taxon>Gammaproteobacteria</taxon>
        <taxon>Pseudomonadales</taxon>
        <taxon>Pseudomonadaceae</taxon>
        <taxon>Pseudomonas</taxon>
    </lineage>
</organism>
<accession>A0A1H5MY48</accession>
<gene>
    <name evidence="1" type="ORF">SAMN04489800_2946</name>
</gene>
<protein>
    <recommendedName>
        <fullName evidence="3">DUF2971 domain-containing protein</fullName>
    </recommendedName>
</protein>
<dbReference type="RefSeq" id="WP_241486100.1">
    <property type="nucleotide sequence ID" value="NZ_FNUD01000002.1"/>
</dbReference>
<dbReference type="Pfam" id="PF11185">
    <property type="entry name" value="DUF2971"/>
    <property type="match status" value="1"/>
</dbReference>
<evidence type="ECO:0008006" key="3">
    <source>
        <dbReference type="Google" id="ProtNLM"/>
    </source>
</evidence>